<feature type="transmembrane region" description="Helical" evidence="4">
    <location>
        <begin position="37"/>
        <end position="56"/>
    </location>
</feature>
<keyword evidence="4" id="KW-0472">Membrane</keyword>
<reference evidence="7" key="1">
    <citation type="journal article" date="2019" name="Int. J. Syst. Evol. Microbiol.">
        <title>The Global Catalogue of Microorganisms (GCM) 10K type strain sequencing project: providing services to taxonomists for standard genome sequencing and annotation.</title>
        <authorList>
            <consortium name="The Broad Institute Genomics Platform"/>
            <consortium name="The Broad Institute Genome Sequencing Center for Infectious Disease"/>
            <person name="Wu L."/>
            <person name="Ma J."/>
        </authorList>
    </citation>
    <scope>NUCLEOTIDE SEQUENCE [LARGE SCALE GENOMIC DNA]</scope>
    <source>
        <strain evidence="7">CGMCC 1.12482</strain>
    </source>
</reference>
<comment type="catalytic activity">
    <reaction evidence="2">
        <text>2 GTP = 3',3'-c-di-GMP + 2 diphosphate</text>
        <dbReference type="Rhea" id="RHEA:24898"/>
        <dbReference type="ChEBI" id="CHEBI:33019"/>
        <dbReference type="ChEBI" id="CHEBI:37565"/>
        <dbReference type="ChEBI" id="CHEBI:58805"/>
        <dbReference type="EC" id="2.7.7.65"/>
    </reaction>
</comment>
<evidence type="ECO:0000256" key="1">
    <source>
        <dbReference type="ARBA" id="ARBA00012528"/>
    </source>
</evidence>
<dbReference type="NCBIfam" id="TIGR00254">
    <property type="entry name" value="GGDEF"/>
    <property type="match status" value="1"/>
</dbReference>
<feature type="domain" description="GGDEF" evidence="5">
    <location>
        <begin position="247"/>
        <end position="379"/>
    </location>
</feature>
<organism evidence="6 7">
    <name type="scientific">Halopseudomonas salina</name>
    <dbReference type="NCBI Taxonomy" id="1323744"/>
    <lineage>
        <taxon>Bacteria</taxon>
        <taxon>Pseudomonadati</taxon>
        <taxon>Pseudomonadota</taxon>
        <taxon>Gammaproteobacteria</taxon>
        <taxon>Pseudomonadales</taxon>
        <taxon>Pseudomonadaceae</taxon>
        <taxon>Halopseudomonas</taxon>
    </lineage>
</organism>
<gene>
    <name evidence="6" type="ORF">GCM10007418_31050</name>
</gene>
<keyword evidence="4" id="KW-0812">Transmembrane</keyword>
<proteinExistence type="predicted"/>
<dbReference type="InterPro" id="IPR000160">
    <property type="entry name" value="GGDEF_dom"/>
</dbReference>
<protein>
    <recommendedName>
        <fullName evidence="1">diguanylate cyclase</fullName>
        <ecNumber evidence="1">2.7.7.65</ecNumber>
    </recommendedName>
</protein>
<dbReference type="RefSeq" id="WP_150279037.1">
    <property type="nucleotide sequence ID" value="NZ_BMFF01000008.1"/>
</dbReference>
<keyword evidence="3" id="KW-0175">Coiled coil</keyword>
<dbReference type="PANTHER" id="PTHR45138:SF9">
    <property type="entry name" value="DIGUANYLATE CYCLASE DGCM-RELATED"/>
    <property type="match status" value="1"/>
</dbReference>
<evidence type="ECO:0000256" key="3">
    <source>
        <dbReference type="SAM" id="Coils"/>
    </source>
</evidence>
<dbReference type="PANTHER" id="PTHR45138">
    <property type="entry name" value="REGULATORY COMPONENTS OF SENSORY TRANSDUCTION SYSTEM"/>
    <property type="match status" value="1"/>
</dbReference>
<feature type="transmembrane region" description="Helical" evidence="4">
    <location>
        <begin position="140"/>
        <end position="161"/>
    </location>
</feature>
<dbReference type="Proteomes" id="UP000638188">
    <property type="component" value="Unassembled WGS sequence"/>
</dbReference>
<dbReference type="CDD" id="cd01949">
    <property type="entry name" value="GGDEF"/>
    <property type="match status" value="1"/>
</dbReference>
<evidence type="ECO:0000256" key="4">
    <source>
        <dbReference type="SAM" id="Phobius"/>
    </source>
</evidence>
<sequence length="393" mass="44080">MDTAPLDRGRNHAHEKAAGTNNLVAQALRKRRLGMSFITYLATFLVVLLFAFQGLVPLPIAVHFLLFSLVVNGLIWACIHLNLNLKLRDPSMTMLQITLSQWPALWLMFFLEAGQARAIFLLITVVPLLYGILALKVRNFIQVSIIFLIQYCLLHLALWQWRPQVLEASLELVQLFVFIMVLAEVALIGGFISSLRDKVRQRNQELQDAMERIQELVNIDELTGVYNRRRIVQALSEESNRFRRTPGAFSLGIMDVDHFKEVNDTYGHQAGDEILRELAKTVVGELRAIDSFGRYGGEEFLLVLPQTALHGARIKSERLCKTIEGLRFKGLPADFSVTVSVGVAEAFPQEDTGETLARADRALYAAKENGRNQVVCCSAINPADLACPHGLED</sequence>
<feature type="transmembrane region" description="Helical" evidence="4">
    <location>
        <begin position="173"/>
        <end position="192"/>
    </location>
</feature>
<accession>A0ABQ1Q0U2</accession>
<evidence type="ECO:0000256" key="2">
    <source>
        <dbReference type="ARBA" id="ARBA00034247"/>
    </source>
</evidence>
<dbReference type="SMART" id="SM00267">
    <property type="entry name" value="GGDEF"/>
    <property type="match status" value="1"/>
</dbReference>
<dbReference type="EMBL" id="BMFF01000008">
    <property type="protein sequence ID" value="GGD09793.1"/>
    <property type="molecule type" value="Genomic_DNA"/>
</dbReference>
<dbReference type="Gene3D" id="3.30.70.270">
    <property type="match status" value="1"/>
</dbReference>
<dbReference type="SUPFAM" id="SSF55073">
    <property type="entry name" value="Nucleotide cyclase"/>
    <property type="match status" value="1"/>
</dbReference>
<dbReference type="PROSITE" id="PS50887">
    <property type="entry name" value="GGDEF"/>
    <property type="match status" value="1"/>
</dbReference>
<dbReference type="Pfam" id="PF00990">
    <property type="entry name" value="GGDEF"/>
    <property type="match status" value="1"/>
</dbReference>
<dbReference type="InterPro" id="IPR043128">
    <property type="entry name" value="Rev_trsase/Diguanyl_cyclase"/>
</dbReference>
<feature type="transmembrane region" description="Helical" evidence="4">
    <location>
        <begin position="62"/>
        <end position="81"/>
    </location>
</feature>
<dbReference type="InterPro" id="IPR029787">
    <property type="entry name" value="Nucleotide_cyclase"/>
</dbReference>
<keyword evidence="7" id="KW-1185">Reference proteome</keyword>
<feature type="coiled-coil region" evidence="3">
    <location>
        <begin position="192"/>
        <end position="219"/>
    </location>
</feature>
<evidence type="ECO:0000313" key="7">
    <source>
        <dbReference type="Proteomes" id="UP000638188"/>
    </source>
</evidence>
<dbReference type="InterPro" id="IPR050469">
    <property type="entry name" value="Diguanylate_Cyclase"/>
</dbReference>
<evidence type="ECO:0000313" key="6">
    <source>
        <dbReference type="EMBL" id="GGD09793.1"/>
    </source>
</evidence>
<name>A0ABQ1Q0U2_9GAMM</name>
<comment type="caution">
    <text evidence="6">The sequence shown here is derived from an EMBL/GenBank/DDBJ whole genome shotgun (WGS) entry which is preliminary data.</text>
</comment>
<evidence type="ECO:0000259" key="5">
    <source>
        <dbReference type="PROSITE" id="PS50887"/>
    </source>
</evidence>
<feature type="transmembrane region" description="Helical" evidence="4">
    <location>
        <begin position="117"/>
        <end position="135"/>
    </location>
</feature>
<keyword evidence="4" id="KW-1133">Transmembrane helix</keyword>
<dbReference type="EC" id="2.7.7.65" evidence="1"/>